<dbReference type="Gene3D" id="3.40.640.10">
    <property type="entry name" value="Type I PLP-dependent aspartate aminotransferase-like (Major domain)"/>
    <property type="match status" value="1"/>
</dbReference>
<dbReference type="InterPro" id="IPR050087">
    <property type="entry name" value="AON_synthase_class-II"/>
</dbReference>
<evidence type="ECO:0000313" key="9">
    <source>
        <dbReference type="EMBL" id="SHH38400.1"/>
    </source>
</evidence>
<dbReference type="GO" id="GO:0030170">
    <property type="term" value="F:pyridoxal phosphate binding"/>
    <property type="evidence" value="ECO:0007669"/>
    <property type="project" value="InterPro"/>
</dbReference>
<feature type="domain" description="Aminotransferase class I/classII large" evidence="8">
    <location>
        <begin position="30"/>
        <end position="358"/>
    </location>
</feature>
<proteinExistence type="inferred from homology"/>
<dbReference type="Gene3D" id="3.90.1150.10">
    <property type="entry name" value="Aspartate Aminotransferase, domain 1"/>
    <property type="match status" value="1"/>
</dbReference>
<comment type="cofactor">
    <cofactor evidence="1 6">
        <name>pyridoxal 5'-phosphate</name>
        <dbReference type="ChEBI" id="CHEBI:597326"/>
    </cofactor>
</comment>
<comment type="similarity">
    <text evidence="3">Belongs to the class-II pyridoxal-phosphate-dependent aminotransferase family. BioF subfamily.</text>
</comment>
<dbReference type="GO" id="GO:0016740">
    <property type="term" value="F:transferase activity"/>
    <property type="evidence" value="ECO:0007669"/>
    <property type="project" value="UniProtKB-KW"/>
</dbReference>
<comment type="pathway">
    <text evidence="2">Lipid metabolism.</text>
</comment>
<evidence type="ECO:0000256" key="4">
    <source>
        <dbReference type="ARBA" id="ARBA00022679"/>
    </source>
</evidence>
<dbReference type="EMBL" id="FQWQ01000002">
    <property type="protein sequence ID" value="SHH38400.1"/>
    <property type="molecule type" value="Genomic_DNA"/>
</dbReference>
<dbReference type="PROSITE" id="PS00599">
    <property type="entry name" value="AA_TRANSFER_CLASS_2"/>
    <property type="match status" value="1"/>
</dbReference>
<dbReference type="Proteomes" id="UP000184212">
    <property type="component" value="Unassembled WGS sequence"/>
</dbReference>
<evidence type="ECO:0000313" key="10">
    <source>
        <dbReference type="Proteomes" id="UP000184212"/>
    </source>
</evidence>
<dbReference type="InterPro" id="IPR015422">
    <property type="entry name" value="PyrdxlP-dep_Trfase_small"/>
</dbReference>
<evidence type="ECO:0000256" key="6">
    <source>
        <dbReference type="RuleBase" id="RU003693"/>
    </source>
</evidence>
<reference evidence="9 10" key="1">
    <citation type="submission" date="2016-11" db="EMBL/GenBank/DDBJ databases">
        <authorList>
            <person name="Jaros S."/>
            <person name="Januszkiewicz K."/>
            <person name="Wedrychowicz H."/>
        </authorList>
    </citation>
    <scope>NUCLEOTIDE SEQUENCE [LARGE SCALE GENOMIC DNA]</scope>
    <source>
        <strain evidence="9 10">DSM 24574</strain>
    </source>
</reference>
<keyword evidence="10" id="KW-1185">Reference proteome</keyword>
<evidence type="ECO:0000256" key="7">
    <source>
        <dbReference type="SAM" id="MobiDB-lite"/>
    </source>
</evidence>
<dbReference type="InterPro" id="IPR004839">
    <property type="entry name" value="Aminotransferase_I/II_large"/>
</dbReference>
<feature type="region of interest" description="Disordered" evidence="7">
    <location>
        <begin position="54"/>
        <end position="75"/>
    </location>
</feature>
<protein>
    <submittedName>
        <fullName evidence="9">8-amino-7-oxononanoate synthase</fullName>
    </submittedName>
</protein>
<evidence type="ECO:0000256" key="5">
    <source>
        <dbReference type="ARBA" id="ARBA00022898"/>
    </source>
</evidence>
<dbReference type="AlphaFoldDB" id="A0A1M5SJ14"/>
<evidence type="ECO:0000259" key="8">
    <source>
        <dbReference type="Pfam" id="PF00155"/>
    </source>
</evidence>
<organism evidence="9 10">
    <name type="scientific">Chryseolinea serpens</name>
    <dbReference type="NCBI Taxonomy" id="947013"/>
    <lineage>
        <taxon>Bacteria</taxon>
        <taxon>Pseudomonadati</taxon>
        <taxon>Bacteroidota</taxon>
        <taxon>Cytophagia</taxon>
        <taxon>Cytophagales</taxon>
        <taxon>Fulvivirgaceae</taxon>
        <taxon>Chryseolinea</taxon>
    </lineage>
</organism>
<sequence>MNTLEALLKKRLDDRTEMGLLRTLRHNDPHLIDFTSNDYLGLARSTTLAERIHEHVGPSQPNGATGSRLLSGNSPQHEAVEKKLAHLFKSESALLFGSGYNANLAVLSALPQRGDTILYDELSHASLKDGARLSLAKRLNFKHNDLHDLASKLKHAQGQVFIVVESIYSMDGDQCPLAELVDLAEKHHAIVVLDEAHSTGVVGLDGSGLAVSLGLEDRIGVRVYTFGKAMGLHGACVAGSKTLMHYIVNFSRPFIYTTAMPLQQVAAIDCAFDYLKENIQLQQVLREKISLYVKAVEGLAERTISHSAIQTLIVPGNDNIRRVAGQLQGKGYDVRPILSPTVPAGLERLRICLHTYNTGEQILGLTEELKKLSSPE</sequence>
<dbReference type="InterPro" id="IPR015421">
    <property type="entry name" value="PyrdxlP-dep_Trfase_major"/>
</dbReference>
<accession>A0A1M5SJ14</accession>
<dbReference type="OrthoDB" id="9807157at2"/>
<dbReference type="GO" id="GO:0009102">
    <property type="term" value="P:biotin biosynthetic process"/>
    <property type="evidence" value="ECO:0007669"/>
    <property type="project" value="TreeGrafter"/>
</dbReference>
<evidence type="ECO:0000256" key="2">
    <source>
        <dbReference type="ARBA" id="ARBA00005189"/>
    </source>
</evidence>
<dbReference type="RefSeq" id="WP_073137214.1">
    <property type="nucleotide sequence ID" value="NZ_FQWQ01000002.1"/>
</dbReference>
<dbReference type="PANTHER" id="PTHR13693:SF77">
    <property type="entry name" value="8-AMINO-7-OXONONANOATE SYNTHASE"/>
    <property type="match status" value="1"/>
</dbReference>
<dbReference type="STRING" id="947013.SAMN04488109_3956"/>
<feature type="compositionally biased region" description="Polar residues" evidence="7">
    <location>
        <begin position="59"/>
        <end position="75"/>
    </location>
</feature>
<dbReference type="PANTHER" id="PTHR13693">
    <property type="entry name" value="CLASS II AMINOTRANSFERASE/8-AMINO-7-OXONONANOATE SYNTHASE"/>
    <property type="match status" value="1"/>
</dbReference>
<evidence type="ECO:0000256" key="3">
    <source>
        <dbReference type="ARBA" id="ARBA00010008"/>
    </source>
</evidence>
<keyword evidence="4" id="KW-0808">Transferase</keyword>
<dbReference type="InterPro" id="IPR015424">
    <property type="entry name" value="PyrdxlP-dep_Trfase"/>
</dbReference>
<name>A0A1M5SJ14_9BACT</name>
<dbReference type="SUPFAM" id="SSF53383">
    <property type="entry name" value="PLP-dependent transferases"/>
    <property type="match status" value="1"/>
</dbReference>
<keyword evidence="5 6" id="KW-0663">Pyridoxal phosphate</keyword>
<gene>
    <name evidence="9" type="ORF">SAMN04488109_3956</name>
</gene>
<evidence type="ECO:0000256" key="1">
    <source>
        <dbReference type="ARBA" id="ARBA00001933"/>
    </source>
</evidence>
<dbReference type="InterPro" id="IPR001917">
    <property type="entry name" value="Aminotrans_II_pyridoxalP_BS"/>
</dbReference>
<dbReference type="Pfam" id="PF00155">
    <property type="entry name" value="Aminotran_1_2"/>
    <property type="match status" value="1"/>
</dbReference>